<sequence>MGNSLQQLADGISLIASADTWIEGNAIQQLHTTAKLSGMQQVVGMPDLHPGRGYPVGAAFFSTQRFYPALIGNDIGCGMSLWRTSLDRAKHPADKLEKRLGNIDGPLDDGWDEQIAALNLPHTGFESSLGTIGGGNHFAEIQQIDEIYDADSLETLQLDKRKLLLLVHSGSRGLGQLILRQHVDRFSHDGLPEGSAEAEAYLAQHAVALRFAEANRQLIGLRMLERLRAEGEPVLDIHHNLLAPTRVGEQSGWLHRKGATPSDAGPVVIPGSRGDYSYLVMPVADPCSLFSLAHGAGRKWMRSECKDRLSSRYTVAQLAKTALGNRVVCKDRQLIFEEAPEAYKSITTIIESLQQAGLIRLIARLKPVLSYKTHGECC</sequence>
<dbReference type="EMBL" id="JARRAF010000029">
    <property type="protein sequence ID" value="MDK2126017.1"/>
    <property type="molecule type" value="Genomic_DNA"/>
</dbReference>
<keyword evidence="5" id="KW-0547">Nucleotide-binding</keyword>
<evidence type="ECO:0000256" key="4">
    <source>
        <dbReference type="ARBA" id="ARBA00022723"/>
    </source>
</evidence>
<keyword evidence="6" id="KW-0692">RNA repair</keyword>
<comment type="caution">
    <text evidence="10">The sequence shown here is derived from an EMBL/GenBank/DDBJ whole genome shotgun (WGS) entry which is preliminary data.</text>
</comment>
<protein>
    <recommendedName>
        <fullName evidence="2">3'-phosphate/5'-hydroxy nucleic acid ligase</fullName>
        <ecNumber evidence="2">6.5.1.8</ecNumber>
    </recommendedName>
</protein>
<dbReference type="GO" id="GO:0016874">
    <property type="term" value="F:ligase activity"/>
    <property type="evidence" value="ECO:0007669"/>
    <property type="project" value="UniProtKB-KW"/>
</dbReference>
<keyword evidence="11" id="KW-1185">Reference proteome</keyword>
<proteinExistence type="predicted"/>
<dbReference type="Pfam" id="PF01139">
    <property type="entry name" value="RtcB"/>
    <property type="match status" value="2"/>
</dbReference>
<dbReference type="PANTHER" id="PTHR11118:SF1">
    <property type="entry name" value="RNA-SPLICING LIGASE RTCB HOMOLOG"/>
    <property type="match status" value="1"/>
</dbReference>
<dbReference type="NCBIfam" id="NF007153">
    <property type="entry name" value="PRK09588.1"/>
    <property type="match status" value="1"/>
</dbReference>
<comment type="catalytic activity">
    <reaction evidence="9">
        <text>a 3'-end 3'-phospho-ribonucleotide-RNA + a 5'-end dephospho-ribonucleoside-RNA + GTP = a ribonucleotidyl-ribonucleotide-RNA + GMP + diphosphate</text>
        <dbReference type="Rhea" id="RHEA:68076"/>
        <dbReference type="Rhea" id="RHEA-COMP:10463"/>
        <dbReference type="Rhea" id="RHEA-COMP:13936"/>
        <dbReference type="Rhea" id="RHEA-COMP:17355"/>
        <dbReference type="ChEBI" id="CHEBI:33019"/>
        <dbReference type="ChEBI" id="CHEBI:37565"/>
        <dbReference type="ChEBI" id="CHEBI:58115"/>
        <dbReference type="ChEBI" id="CHEBI:83062"/>
        <dbReference type="ChEBI" id="CHEBI:138284"/>
        <dbReference type="ChEBI" id="CHEBI:173118"/>
        <dbReference type="EC" id="6.5.1.8"/>
    </reaction>
</comment>
<dbReference type="InterPro" id="IPR036025">
    <property type="entry name" value="RtcB-like_sf"/>
</dbReference>
<dbReference type="RefSeq" id="WP_284102332.1">
    <property type="nucleotide sequence ID" value="NZ_JARRAF010000029.1"/>
</dbReference>
<evidence type="ECO:0000256" key="7">
    <source>
        <dbReference type="ARBA" id="ARBA00023134"/>
    </source>
</evidence>
<dbReference type="InterPro" id="IPR017510">
    <property type="entry name" value="RtcB2"/>
</dbReference>
<dbReference type="Proteomes" id="UP001172778">
    <property type="component" value="Unassembled WGS sequence"/>
</dbReference>
<keyword evidence="4" id="KW-0479">Metal-binding</keyword>
<gene>
    <name evidence="10" type="ORF">PZA18_18395</name>
</gene>
<evidence type="ECO:0000256" key="8">
    <source>
        <dbReference type="ARBA" id="ARBA00023211"/>
    </source>
</evidence>
<dbReference type="PANTHER" id="PTHR11118">
    <property type="entry name" value="RNA-SPLICING LIGASE RTCB HOMOLOG"/>
    <property type="match status" value="1"/>
</dbReference>
<accession>A0ABT7E116</accession>
<evidence type="ECO:0000313" key="10">
    <source>
        <dbReference type="EMBL" id="MDK2126017.1"/>
    </source>
</evidence>
<evidence type="ECO:0000256" key="1">
    <source>
        <dbReference type="ARBA" id="ARBA00001936"/>
    </source>
</evidence>
<evidence type="ECO:0000256" key="2">
    <source>
        <dbReference type="ARBA" id="ARBA00012726"/>
    </source>
</evidence>
<dbReference type="NCBIfam" id="TIGR03073">
    <property type="entry name" value="release_rtcB"/>
    <property type="match status" value="1"/>
</dbReference>
<keyword evidence="3 10" id="KW-0436">Ligase</keyword>
<dbReference type="InterPro" id="IPR001233">
    <property type="entry name" value="RtcB"/>
</dbReference>
<evidence type="ECO:0000256" key="5">
    <source>
        <dbReference type="ARBA" id="ARBA00022741"/>
    </source>
</evidence>
<evidence type="ECO:0000256" key="3">
    <source>
        <dbReference type="ARBA" id="ARBA00022598"/>
    </source>
</evidence>
<organism evidence="10 11">
    <name type="scientific">Parachitinimonas caeni</name>
    <dbReference type="NCBI Taxonomy" id="3031301"/>
    <lineage>
        <taxon>Bacteria</taxon>
        <taxon>Pseudomonadati</taxon>
        <taxon>Pseudomonadota</taxon>
        <taxon>Betaproteobacteria</taxon>
        <taxon>Neisseriales</taxon>
        <taxon>Chitinibacteraceae</taxon>
        <taxon>Parachitinimonas</taxon>
    </lineage>
</organism>
<reference evidence="10" key="1">
    <citation type="submission" date="2023-03" db="EMBL/GenBank/DDBJ databases">
        <title>Chitinimonas shenzhenensis gen. nov., sp. nov., a novel member of family Burkholderiaceae isolated from activated sludge collected in Shen Zhen, China.</title>
        <authorList>
            <person name="Wang X."/>
        </authorList>
    </citation>
    <scope>NUCLEOTIDE SEQUENCE</scope>
    <source>
        <strain evidence="10">DQS-5</strain>
    </source>
</reference>
<dbReference type="SUPFAM" id="SSF103365">
    <property type="entry name" value="Hypothetical protein PH1602"/>
    <property type="match status" value="1"/>
</dbReference>
<comment type="cofactor">
    <cofactor evidence="1">
        <name>Mn(2+)</name>
        <dbReference type="ChEBI" id="CHEBI:29035"/>
    </cofactor>
</comment>
<dbReference type="EC" id="6.5.1.8" evidence="2"/>
<name>A0ABT7E116_9NEIS</name>
<evidence type="ECO:0000313" key="11">
    <source>
        <dbReference type="Proteomes" id="UP001172778"/>
    </source>
</evidence>
<keyword evidence="8" id="KW-0464">Manganese</keyword>
<evidence type="ECO:0000256" key="9">
    <source>
        <dbReference type="ARBA" id="ARBA00047746"/>
    </source>
</evidence>
<evidence type="ECO:0000256" key="6">
    <source>
        <dbReference type="ARBA" id="ARBA00022800"/>
    </source>
</evidence>
<dbReference type="Gene3D" id="3.90.1860.10">
    <property type="entry name" value="tRNA-splicing ligase RtcB"/>
    <property type="match status" value="1"/>
</dbReference>
<keyword evidence="7" id="KW-0342">GTP-binding</keyword>